<accession>A0A699HWL3</accession>
<dbReference type="AlphaFoldDB" id="A0A699HWL3"/>
<evidence type="ECO:0000259" key="1">
    <source>
        <dbReference type="Pfam" id="PF13976"/>
    </source>
</evidence>
<dbReference type="Pfam" id="PF13976">
    <property type="entry name" value="gag_pre-integrs"/>
    <property type="match status" value="1"/>
</dbReference>
<gene>
    <name evidence="2" type="ORF">Tci_448568</name>
</gene>
<organism evidence="2">
    <name type="scientific">Tanacetum cinerariifolium</name>
    <name type="common">Dalmatian daisy</name>
    <name type="synonym">Chrysanthemum cinerariifolium</name>
    <dbReference type="NCBI Taxonomy" id="118510"/>
    <lineage>
        <taxon>Eukaryota</taxon>
        <taxon>Viridiplantae</taxon>
        <taxon>Streptophyta</taxon>
        <taxon>Embryophyta</taxon>
        <taxon>Tracheophyta</taxon>
        <taxon>Spermatophyta</taxon>
        <taxon>Magnoliopsida</taxon>
        <taxon>eudicotyledons</taxon>
        <taxon>Gunneridae</taxon>
        <taxon>Pentapetalae</taxon>
        <taxon>asterids</taxon>
        <taxon>campanulids</taxon>
        <taxon>Asterales</taxon>
        <taxon>Asteraceae</taxon>
        <taxon>Asteroideae</taxon>
        <taxon>Anthemideae</taxon>
        <taxon>Anthemidinae</taxon>
        <taxon>Tanacetum</taxon>
    </lineage>
</organism>
<reference evidence="2" key="1">
    <citation type="journal article" date="2019" name="Sci. Rep.">
        <title>Draft genome of Tanacetum cinerariifolium, the natural source of mosquito coil.</title>
        <authorList>
            <person name="Yamashiro T."/>
            <person name="Shiraishi A."/>
            <person name="Satake H."/>
            <person name="Nakayama K."/>
        </authorList>
    </citation>
    <scope>NUCLEOTIDE SEQUENCE</scope>
</reference>
<name>A0A699HWL3_TANCI</name>
<evidence type="ECO:0000313" key="2">
    <source>
        <dbReference type="EMBL" id="GEY76594.1"/>
    </source>
</evidence>
<dbReference type="InterPro" id="IPR025724">
    <property type="entry name" value="GAG-pre-integrase_dom"/>
</dbReference>
<comment type="caution">
    <text evidence="2">The sequence shown here is derived from an EMBL/GenBank/DDBJ whole genome shotgun (WGS) entry which is preliminary data.</text>
</comment>
<protein>
    <submittedName>
        <fullName evidence="2">Ribonuclease H-like domain-containing protein</fullName>
    </submittedName>
</protein>
<proteinExistence type="predicted"/>
<dbReference type="EMBL" id="BKCJ010207640">
    <property type="protein sequence ID" value="GEY76594.1"/>
    <property type="molecule type" value="Genomic_DNA"/>
</dbReference>
<sequence length="132" mass="14604">MTGTHNRSNARGRGTQDTANINELLIKLLQHLEDLGVSAHRNSPSPNSGGAFFYHAGLTILMAHHQHTWHQRLGHPGSEVLRRFVSFNFISCTKEKPLVLCHACQLGKHVRLPFVSSSTIISSCFGIIHSDV</sequence>
<feature type="domain" description="GAG-pre-integrase" evidence="1">
    <location>
        <begin position="67"/>
        <end position="109"/>
    </location>
</feature>